<protein>
    <submittedName>
        <fullName evidence="1">Uncharacterized protein</fullName>
    </submittedName>
</protein>
<reference evidence="1 2" key="1">
    <citation type="submission" date="2016-02" db="EMBL/GenBank/DDBJ databases">
        <authorList>
            <person name="Wen L."/>
            <person name="He K."/>
            <person name="Yang H."/>
        </authorList>
    </citation>
    <scope>NUCLEOTIDE SEQUENCE [LARGE SCALE GENOMIC DNA]</scope>
    <source>
        <strain evidence="1 2">GED7880</strain>
    </source>
</reference>
<dbReference type="STRING" id="28125.HMPREF3202_02026"/>
<organism evidence="1 2">
    <name type="scientific">Prevotella bivia</name>
    <dbReference type="NCBI Taxonomy" id="28125"/>
    <lineage>
        <taxon>Bacteria</taxon>
        <taxon>Pseudomonadati</taxon>
        <taxon>Bacteroidota</taxon>
        <taxon>Bacteroidia</taxon>
        <taxon>Bacteroidales</taxon>
        <taxon>Prevotellaceae</taxon>
        <taxon>Prevotella</taxon>
    </lineage>
</organism>
<comment type="caution">
    <text evidence="1">The sequence shown here is derived from an EMBL/GenBank/DDBJ whole genome shotgun (WGS) entry which is preliminary data.</text>
</comment>
<accession>A0A137SRL6</accession>
<evidence type="ECO:0000313" key="1">
    <source>
        <dbReference type="EMBL" id="KXO15055.1"/>
    </source>
</evidence>
<dbReference type="RefSeq" id="WP_036887920.1">
    <property type="nucleotide sequence ID" value="NZ_KQ965710.1"/>
</dbReference>
<sequence length="104" mass="12015">MKQIDILQQPTSGLQEVVRSLNENMRNRLDQEYHWFADYPYVEAAIGGMEGQVEAKVMAVKYPITEYSGILIMLDEDREYYEVGWANLLQEDVTNILDALPNES</sequence>
<name>A0A137SRL6_9BACT</name>
<dbReference type="EMBL" id="LTAG01000117">
    <property type="protein sequence ID" value="KXO15055.1"/>
    <property type="molecule type" value="Genomic_DNA"/>
</dbReference>
<gene>
    <name evidence="1" type="ORF">HMPREF3202_02026</name>
</gene>
<dbReference type="PATRIC" id="fig|28125.4.peg.2022"/>
<dbReference type="AlphaFoldDB" id="A0A137SRL6"/>
<proteinExistence type="predicted"/>
<dbReference type="Proteomes" id="UP000070093">
    <property type="component" value="Unassembled WGS sequence"/>
</dbReference>
<evidence type="ECO:0000313" key="2">
    <source>
        <dbReference type="Proteomes" id="UP000070093"/>
    </source>
</evidence>